<dbReference type="Gene3D" id="1.10.10.10">
    <property type="entry name" value="Winged helix-like DNA-binding domain superfamily/Winged helix DNA-binding domain"/>
    <property type="match status" value="1"/>
</dbReference>
<dbReference type="GO" id="GO:0003677">
    <property type="term" value="F:DNA binding"/>
    <property type="evidence" value="ECO:0007669"/>
    <property type="project" value="UniProtKB-KW"/>
</dbReference>
<evidence type="ECO:0000256" key="1">
    <source>
        <dbReference type="ARBA" id="ARBA00023015"/>
    </source>
</evidence>
<dbReference type="AlphaFoldDB" id="A0A5K7S6L4"/>
<keyword evidence="2" id="KW-0238">DNA-binding</keyword>
<dbReference type="PANTHER" id="PTHR38445:SF10">
    <property type="entry name" value="GNTR-FAMILY TRANSCRIPTIONAL REGULATOR"/>
    <property type="match status" value="1"/>
</dbReference>
<dbReference type="InterPro" id="IPR028082">
    <property type="entry name" value="Peripla_BP_I"/>
</dbReference>
<dbReference type="SMART" id="SM00345">
    <property type="entry name" value="HTH_GNTR"/>
    <property type="match status" value="1"/>
</dbReference>
<dbReference type="CDD" id="cd07377">
    <property type="entry name" value="WHTH_GntR"/>
    <property type="match status" value="1"/>
</dbReference>
<evidence type="ECO:0000259" key="4">
    <source>
        <dbReference type="PROSITE" id="PS50949"/>
    </source>
</evidence>
<keyword evidence="1" id="KW-0805">Transcription regulation</keyword>
<accession>A0A5K7S6L4</accession>
<dbReference type="Pfam" id="PF13377">
    <property type="entry name" value="Peripla_BP_3"/>
    <property type="match status" value="1"/>
</dbReference>
<dbReference type="Gene3D" id="3.40.50.2300">
    <property type="match status" value="2"/>
</dbReference>
<evidence type="ECO:0000256" key="3">
    <source>
        <dbReference type="ARBA" id="ARBA00023163"/>
    </source>
</evidence>
<keyword evidence="3" id="KW-0804">Transcription</keyword>
<proteinExistence type="predicted"/>
<dbReference type="Proteomes" id="UP001193389">
    <property type="component" value="Chromosome"/>
</dbReference>
<organism evidence="5 6">
    <name type="scientific">Aquipluma nitroreducens</name>
    <dbReference type="NCBI Taxonomy" id="2010828"/>
    <lineage>
        <taxon>Bacteria</taxon>
        <taxon>Pseudomonadati</taxon>
        <taxon>Bacteroidota</taxon>
        <taxon>Bacteroidia</taxon>
        <taxon>Marinilabiliales</taxon>
        <taxon>Prolixibacteraceae</taxon>
        <taxon>Aquipluma</taxon>
    </lineage>
</organism>
<dbReference type="InterPro" id="IPR000524">
    <property type="entry name" value="Tscrpt_reg_HTH_GntR"/>
</dbReference>
<keyword evidence="6" id="KW-1185">Reference proteome</keyword>
<evidence type="ECO:0000313" key="6">
    <source>
        <dbReference type="Proteomes" id="UP001193389"/>
    </source>
</evidence>
<dbReference type="PANTHER" id="PTHR38445">
    <property type="entry name" value="HTH-TYPE TRANSCRIPTIONAL REPRESSOR YTRA"/>
    <property type="match status" value="1"/>
</dbReference>
<name>A0A5K7S6L4_9BACT</name>
<sequence length="332" mass="38342">MESKFHFTVNPQSNQLKFQQLVDSVNDAVSKNLLQVGDTLPSVNQICKESSLSRDTVFKAYAELKNRGVIESVPNRGYFIAKAVTKVFLFLDTFKAYKEVLYGSFLDSLPETIAIDLHFHHYNIDDFEKIIKESIGKYTKYIIMNFDHERVAEIISQIPPSKLLVIDWDVNSQEGTSSIHQDFGQALYDSLESGLELIRKYESFIYLYPSFTYHPKISIIYFEKFCSDYKINYRTMYDFKKFDLQKGELYLLVSDRTLAKFLDQCEQKNLVPGQDVGVISYNETPMKKYVKEGITVISTDFQLMGKKIAEFVITGEKTNLVIPSKLTIRKSL</sequence>
<dbReference type="PROSITE" id="PS50949">
    <property type="entry name" value="HTH_GNTR"/>
    <property type="match status" value="1"/>
</dbReference>
<dbReference type="InterPro" id="IPR036390">
    <property type="entry name" value="WH_DNA-bd_sf"/>
</dbReference>
<feature type="domain" description="HTH gntR-type" evidence="4">
    <location>
        <begin position="15"/>
        <end position="83"/>
    </location>
</feature>
<reference evidence="5" key="1">
    <citation type="journal article" date="2020" name="Int. J. Syst. Evol. Microbiol.">
        <title>Aquipluma nitroreducens gen. nov. sp. nov., a novel facultatively anaerobic bacterium isolated from a freshwater lake.</title>
        <authorList>
            <person name="Watanabe M."/>
            <person name="Kojima H."/>
            <person name="Fukui M."/>
        </authorList>
    </citation>
    <scope>NUCLEOTIDE SEQUENCE</scope>
    <source>
        <strain evidence="5">MeG22</strain>
    </source>
</reference>
<dbReference type="EMBL" id="AP018694">
    <property type="protein sequence ID" value="BBE17172.1"/>
    <property type="molecule type" value="Genomic_DNA"/>
</dbReference>
<evidence type="ECO:0000256" key="2">
    <source>
        <dbReference type="ARBA" id="ARBA00023125"/>
    </source>
</evidence>
<dbReference type="SUPFAM" id="SSF53822">
    <property type="entry name" value="Periplasmic binding protein-like I"/>
    <property type="match status" value="1"/>
</dbReference>
<gene>
    <name evidence="5" type="ORF">AQPE_1321</name>
</gene>
<dbReference type="InterPro" id="IPR046335">
    <property type="entry name" value="LacI/GalR-like_sensor"/>
</dbReference>
<dbReference type="InterPro" id="IPR036388">
    <property type="entry name" value="WH-like_DNA-bd_sf"/>
</dbReference>
<dbReference type="SUPFAM" id="SSF46785">
    <property type="entry name" value="Winged helix' DNA-binding domain"/>
    <property type="match status" value="1"/>
</dbReference>
<evidence type="ECO:0000313" key="5">
    <source>
        <dbReference type="EMBL" id="BBE17172.1"/>
    </source>
</evidence>
<dbReference type="KEGG" id="anf:AQPE_1321"/>
<dbReference type="RefSeq" id="WP_318350191.1">
    <property type="nucleotide sequence ID" value="NZ_AP018694.1"/>
</dbReference>
<protein>
    <submittedName>
        <fullName evidence="5">Transcriptional regulator of fucose utilization, GntR family</fullName>
    </submittedName>
</protein>
<dbReference type="GO" id="GO:0003700">
    <property type="term" value="F:DNA-binding transcription factor activity"/>
    <property type="evidence" value="ECO:0007669"/>
    <property type="project" value="InterPro"/>
</dbReference>
<dbReference type="Pfam" id="PF00392">
    <property type="entry name" value="GntR"/>
    <property type="match status" value="1"/>
</dbReference>